<reference evidence="4" key="1">
    <citation type="journal article" date="2019" name="Int. J. Syst. Evol. Microbiol.">
        <title>The Global Catalogue of Microorganisms (GCM) 10K type strain sequencing project: providing services to taxonomists for standard genome sequencing and annotation.</title>
        <authorList>
            <consortium name="The Broad Institute Genomics Platform"/>
            <consortium name="The Broad Institute Genome Sequencing Center for Infectious Disease"/>
            <person name="Wu L."/>
            <person name="Ma J."/>
        </authorList>
    </citation>
    <scope>NUCLEOTIDE SEQUENCE [LARGE SCALE GENOMIC DNA]</scope>
    <source>
        <strain evidence="4">JCM 12125</strain>
    </source>
</reference>
<sequence>MTGFRLSKRALLRLAVASAAAGTADAALARIASAADEADVPGRPLLPWRPGELLIHHISTGRGNAAYIVAPDATTLLLDAGEIAEATADRFRPLKLAPARPDASRSAGAWIVRYIESAAPTGARSIDYAVISHFHGDHFGDVKAARERSAAGDIALTGITEVGERLPIRLLLDRAYPDYASLTAAGAAVDPTLANYARFVSARAAAGLMTAQLRPDAADQIRLLNQPRRYPTFAVDVVKAGAELADGNGRTRDLRVEAGTPVLPENALSAALTLTYGRFRYFAGGDNTGVNEPAGRLTDVETPMAAAVGPVDVMSLNHHGGRDANNPAFLSALNPQIVVEQSYMSDQPGQELVRRLVEMRRAGTLRDAFATSTLAETEVYIGPPLARAFTSLNGHVVVRVASGGDGFRILVLDDTAPGLTVRSVHGPYLSGREISAS</sequence>
<dbReference type="PANTHER" id="PTHR30619">
    <property type="entry name" value="DNA INTERNALIZATION/COMPETENCE PROTEIN COMEC/REC2"/>
    <property type="match status" value="1"/>
</dbReference>
<dbReference type="RefSeq" id="WP_374039472.1">
    <property type="nucleotide sequence ID" value="NZ_CP169083.1"/>
</dbReference>
<accession>A0ABW0FPX1</accession>
<dbReference type="InterPro" id="IPR052159">
    <property type="entry name" value="Competence_DNA_uptake"/>
</dbReference>
<dbReference type="InterPro" id="IPR001279">
    <property type="entry name" value="Metallo-B-lactamas"/>
</dbReference>
<dbReference type="PROSITE" id="PS51318">
    <property type="entry name" value="TAT"/>
    <property type="match status" value="1"/>
</dbReference>
<dbReference type="InterPro" id="IPR036866">
    <property type="entry name" value="RibonucZ/Hydroxyglut_hydro"/>
</dbReference>
<dbReference type="Pfam" id="PF00753">
    <property type="entry name" value="Lactamase_B"/>
    <property type="match status" value="1"/>
</dbReference>
<keyword evidence="1" id="KW-0732">Signal</keyword>
<evidence type="ECO:0000259" key="2">
    <source>
        <dbReference type="Pfam" id="PF00753"/>
    </source>
</evidence>
<dbReference type="SUPFAM" id="SSF56281">
    <property type="entry name" value="Metallo-hydrolase/oxidoreductase"/>
    <property type="match status" value="1"/>
</dbReference>
<evidence type="ECO:0000256" key="1">
    <source>
        <dbReference type="SAM" id="SignalP"/>
    </source>
</evidence>
<comment type="caution">
    <text evidence="3">The sequence shown here is derived from an EMBL/GenBank/DDBJ whole genome shotgun (WGS) entry which is preliminary data.</text>
</comment>
<proteinExistence type="predicted"/>
<protein>
    <submittedName>
        <fullName evidence="3">ComEC/Rec2 family competence protein</fullName>
    </submittedName>
</protein>
<feature type="domain" description="Metallo-beta-lactamase" evidence="2">
    <location>
        <begin position="62"/>
        <end position="155"/>
    </location>
</feature>
<keyword evidence="4" id="KW-1185">Reference proteome</keyword>
<organism evidence="3 4">
    <name type="scientific">Brevundimonas staleyi</name>
    <dbReference type="NCBI Taxonomy" id="74326"/>
    <lineage>
        <taxon>Bacteria</taxon>
        <taxon>Pseudomonadati</taxon>
        <taxon>Pseudomonadota</taxon>
        <taxon>Alphaproteobacteria</taxon>
        <taxon>Caulobacterales</taxon>
        <taxon>Caulobacteraceae</taxon>
        <taxon>Brevundimonas</taxon>
    </lineage>
</organism>
<dbReference type="InterPro" id="IPR006311">
    <property type="entry name" value="TAT_signal"/>
</dbReference>
<dbReference type="Gene3D" id="3.60.15.10">
    <property type="entry name" value="Ribonuclease Z/Hydroxyacylglutathione hydrolase-like"/>
    <property type="match status" value="1"/>
</dbReference>
<dbReference type="Proteomes" id="UP001596152">
    <property type="component" value="Unassembled WGS sequence"/>
</dbReference>
<dbReference type="EMBL" id="JBHSLF010000013">
    <property type="protein sequence ID" value="MFC5343417.1"/>
    <property type="molecule type" value="Genomic_DNA"/>
</dbReference>
<dbReference type="PANTHER" id="PTHR30619:SF1">
    <property type="entry name" value="RECOMBINATION PROTEIN 2"/>
    <property type="match status" value="1"/>
</dbReference>
<feature type="chain" id="PRO_5046595988" evidence="1">
    <location>
        <begin position="27"/>
        <end position="437"/>
    </location>
</feature>
<feature type="signal peptide" evidence="1">
    <location>
        <begin position="1"/>
        <end position="26"/>
    </location>
</feature>
<name>A0ABW0FPX1_9CAUL</name>
<evidence type="ECO:0000313" key="3">
    <source>
        <dbReference type="EMBL" id="MFC5343417.1"/>
    </source>
</evidence>
<gene>
    <name evidence="3" type="ORF">ACFPIE_05775</name>
</gene>
<evidence type="ECO:0000313" key="4">
    <source>
        <dbReference type="Proteomes" id="UP001596152"/>
    </source>
</evidence>